<dbReference type="OrthoDB" id="2044967at2"/>
<dbReference type="RefSeq" id="WP_065544229.1">
    <property type="nucleotide sequence ID" value="NZ_CP015405.2"/>
</dbReference>
<accession>A0A1C7IEN5</accession>
<name>A0A1C7IEN5_9FIRM</name>
<keyword evidence="7" id="KW-1185">Reference proteome</keyword>
<dbReference type="Gene3D" id="3.10.20.320">
    <property type="entry name" value="Putative peptidoglycan bound protein (lpxtg motif)"/>
    <property type="match status" value="1"/>
</dbReference>
<dbReference type="EMBL" id="CP015405">
    <property type="protein sequence ID" value="ANU78140.1"/>
    <property type="molecule type" value="Genomic_DNA"/>
</dbReference>
<dbReference type="KEGG" id="byl:A4V09_21775"/>
<evidence type="ECO:0000256" key="4">
    <source>
        <dbReference type="SAM" id="SignalP"/>
    </source>
</evidence>
<keyword evidence="3" id="KW-0812">Transmembrane</keyword>
<evidence type="ECO:0000256" key="1">
    <source>
        <dbReference type="ARBA" id="ARBA00022737"/>
    </source>
</evidence>
<dbReference type="AlphaFoldDB" id="A0A1C7IEN5"/>
<evidence type="ECO:0000256" key="3">
    <source>
        <dbReference type="SAM" id="Phobius"/>
    </source>
</evidence>
<keyword evidence="1" id="KW-0677">Repeat</keyword>
<feature type="chain" id="PRO_5008887930" description="MucBP domain-containing protein" evidence="4">
    <location>
        <begin position="28"/>
        <end position="350"/>
    </location>
</feature>
<evidence type="ECO:0000313" key="7">
    <source>
        <dbReference type="Proteomes" id="UP000092574"/>
    </source>
</evidence>
<sequence>MKKLKMILTSLLTVCMLFGSSVFSVFAAEQEYTYTATFYAGNQGTFSGIDGLSVESTGTPVITPGGDRVVVSGLKLGDKVSFDVQNGAVSLGDSSKYYVKGVRISGHDNNSLETSAFHVNGDRDFVVAYGIQGDMVGYTVNYHDADGNELAPSRTYYGNVGDKPVVAYLYMENYTPQALALTKTLVSNEAENVFTFVYSPVTTETVTVPGETTTVTTVVPGTTTTETTVIETPAAGTTPAGTTGTDGTTGDAGTAGTEGTPGDAGTAGTEGTAGEAGTDAGTQVIEPEEVPEGNQDIVDLDEEETPLADNPEETKEKVKKGLPLAAGIAIGVGAVAALSALAVFLIRRRR</sequence>
<feature type="region of interest" description="Disordered" evidence="2">
    <location>
        <begin position="233"/>
        <end position="280"/>
    </location>
</feature>
<evidence type="ECO:0000256" key="2">
    <source>
        <dbReference type="SAM" id="MobiDB-lite"/>
    </source>
</evidence>
<evidence type="ECO:0000313" key="6">
    <source>
        <dbReference type="EMBL" id="ANU78140.1"/>
    </source>
</evidence>
<reference evidence="6" key="1">
    <citation type="submission" date="2017-04" db="EMBL/GenBank/DDBJ databases">
        <title>Complete Genome Sequences of Twelve Strains of a Stable Defined Moderately Diverse Mouse Microbiota 2 (sDMDMm2).</title>
        <authorList>
            <person name="Uchimura Y."/>
            <person name="Wyss M."/>
            <person name="Brugiroux S."/>
            <person name="Limenitakis J.P."/>
            <person name="Stecher B."/>
            <person name="McCoy K.D."/>
            <person name="Macpherson A.J."/>
        </authorList>
    </citation>
    <scope>NUCLEOTIDE SEQUENCE</scope>
    <source>
        <strain evidence="6">YL58</strain>
    </source>
</reference>
<feature type="domain" description="MucBP" evidence="5">
    <location>
        <begin position="139"/>
        <end position="198"/>
    </location>
</feature>
<dbReference type="Pfam" id="PF06458">
    <property type="entry name" value="MucBP"/>
    <property type="match status" value="1"/>
</dbReference>
<dbReference type="STRING" id="1796616.A4V09_21775"/>
<protein>
    <recommendedName>
        <fullName evidence="5">MucBP domain-containing protein</fullName>
    </recommendedName>
</protein>
<evidence type="ECO:0000259" key="5">
    <source>
        <dbReference type="Pfam" id="PF06458"/>
    </source>
</evidence>
<feature type="transmembrane region" description="Helical" evidence="3">
    <location>
        <begin position="324"/>
        <end position="346"/>
    </location>
</feature>
<organism evidence="6 7">
    <name type="scientific">Blautia pseudococcoides</name>
    <dbReference type="NCBI Taxonomy" id="1796616"/>
    <lineage>
        <taxon>Bacteria</taxon>
        <taxon>Bacillati</taxon>
        <taxon>Bacillota</taxon>
        <taxon>Clostridia</taxon>
        <taxon>Lachnospirales</taxon>
        <taxon>Lachnospiraceae</taxon>
        <taxon>Blautia</taxon>
    </lineage>
</organism>
<keyword evidence="4" id="KW-0732">Signal</keyword>
<keyword evidence="3" id="KW-1133">Transmembrane helix</keyword>
<dbReference type="Proteomes" id="UP000092574">
    <property type="component" value="Chromosome"/>
</dbReference>
<gene>
    <name evidence="6" type="ORF">A4V09_21775</name>
</gene>
<keyword evidence="3" id="KW-0472">Membrane</keyword>
<dbReference type="InterPro" id="IPR009459">
    <property type="entry name" value="MucBP_dom"/>
</dbReference>
<proteinExistence type="predicted"/>
<feature type="signal peptide" evidence="4">
    <location>
        <begin position="1"/>
        <end position="27"/>
    </location>
</feature>